<comment type="caution">
    <text evidence="1">The sequence shown here is derived from an EMBL/GenBank/DDBJ whole genome shotgun (WGS) entry which is preliminary data.</text>
</comment>
<dbReference type="EMBL" id="JAVDXQ010000009">
    <property type="protein sequence ID" value="MDR7299490.1"/>
    <property type="molecule type" value="Genomic_DNA"/>
</dbReference>
<reference evidence="1 2" key="1">
    <citation type="submission" date="2023-07" db="EMBL/GenBank/DDBJ databases">
        <title>Sorghum-associated microbial communities from plants grown in Nebraska, USA.</title>
        <authorList>
            <person name="Schachtman D."/>
        </authorList>
    </citation>
    <scope>NUCLEOTIDE SEQUENCE [LARGE SCALE GENOMIC DNA]</scope>
    <source>
        <strain evidence="1 2">BE310</strain>
    </source>
</reference>
<keyword evidence="2" id="KW-1185">Reference proteome</keyword>
<proteinExistence type="predicted"/>
<evidence type="ECO:0000313" key="1">
    <source>
        <dbReference type="EMBL" id="MDR7299490.1"/>
    </source>
</evidence>
<accession>A0ABU1ZHL9</accession>
<name>A0ABU1ZHL9_9BURK</name>
<gene>
    <name evidence="1" type="ORF">J2X16_004860</name>
</gene>
<dbReference type="Proteomes" id="UP001180536">
    <property type="component" value="Unassembled WGS sequence"/>
</dbReference>
<protein>
    <submittedName>
        <fullName evidence="1">Uncharacterized protein</fullName>
    </submittedName>
</protein>
<sequence>MKLRTASFSLDLTARRVVDDEDWVRVWADATVGVFSGGVETYLQLGDLRRFKDQIAVIARKGGHAL</sequence>
<dbReference type="RefSeq" id="WP_310349214.1">
    <property type="nucleotide sequence ID" value="NZ_JAVDXQ010000009.1"/>
</dbReference>
<organism evidence="1 2">
    <name type="scientific">Pelomonas aquatica</name>
    <dbReference type="NCBI Taxonomy" id="431058"/>
    <lineage>
        <taxon>Bacteria</taxon>
        <taxon>Pseudomonadati</taxon>
        <taxon>Pseudomonadota</taxon>
        <taxon>Betaproteobacteria</taxon>
        <taxon>Burkholderiales</taxon>
        <taxon>Sphaerotilaceae</taxon>
        <taxon>Roseateles</taxon>
    </lineage>
</organism>
<evidence type="ECO:0000313" key="2">
    <source>
        <dbReference type="Proteomes" id="UP001180536"/>
    </source>
</evidence>